<reference evidence="1 2" key="1">
    <citation type="submission" date="2019-10" db="EMBL/GenBank/DDBJ databases">
        <title>New species of Slilvanegrellaceae.</title>
        <authorList>
            <person name="Pitt A."/>
            <person name="Hahn M.W."/>
        </authorList>
    </citation>
    <scope>NUCLEOTIDE SEQUENCE [LARGE SCALE GENOMIC DNA]</scope>
    <source>
        <strain evidence="1 2">SP-Ram-0.45-NSY-1</strain>
    </source>
</reference>
<evidence type="ECO:0000313" key="1">
    <source>
        <dbReference type="EMBL" id="KAB8035864.1"/>
    </source>
</evidence>
<organism evidence="1 2">
    <name type="scientific">Silvanigrella paludirubra</name>
    <dbReference type="NCBI Taxonomy" id="2499159"/>
    <lineage>
        <taxon>Bacteria</taxon>
        <taxon>Pseudomonadati</taxon>
        <taxon>Bdellovibrionota</taxon>
        <taxon>Oligoflexia</taxon>
        <taxon>Silvanigrellales</taxon>
        <taxon>Silvanigrellaceae</taxon>
        <taxon>Silvanigrella</taxon>
    </lineage>
</organism>
<evidence type="ECO:0000313" key="2">
    <source>
        <dbReference type="Proteomes" id="UP000437748"/>
    </source>
</evidence>
<dbReference type="AlphaFoldDB" id="A0A6N6VNA0"/>
<name>A0A6N6VNA0_9BACT</name>
<dbReference type="EMBL" id="WFLM01000009">
    <property type="protein sequence ID" value="KAB8035864.1"/>
    <property type="molecule type" value="Genomic_DNA"/>
</dbReference>
<keyword evidence="2" id="KW-1185">Reference proteome</keyword>
<dbReference type="Proteomes" id="UP000437748">
    <property type="component" value="Unassembled WGS sequence"/>
</dbReference>
<gene>
    <name evidence="1" type="ORF">GCL60_16675</name>
</gene>
<dbReference type="RefSeq" id="WP_153421889.1">
    <property type="nucleotide sequence ID" value="NZ_WFLM01000009.1"/>
</dbReference>
<comment type="caution">
    <text evidence="1">The sequence shown here is derived from an EMBL/GenBank/DDBJ whole genome shotgun (WGS) entry which is preliminary data.</text>
</comment>
<sequence>MEFVNSDINAMRFIKLSEIFLNEYIIKYDNIINSVNDNKKQMIANKWHLIFMSSDLSSSISYFDTIRNDLLRDYYSSTTKCYYQGKSSSVVSYLTRSNIFSLFILARSIILNSAYVNLYYEFNKYFNQKDDELFDDKFKEIIKNIFSNDELDRYNYIDIFNDNKKIYNFNKTSKSLITTYERQIIQEINSKGLNESSKPLNDTMVVKNLCFNIQKDFNNHFIKDNEIITLFEMSSKTYHRNESYLCFMNNLVNTHKLPSFSINTIFKTALISLFLVVNQIDNCMKIYGLENKKSEEFLKNFKSLESYI</sequence>
<protein>
    <submittedName>
        <fullName evidence="1">Uncharacterized protein</fullName>
    </submittedName>
</protein>
<accession>A0A6N6VNA0</accession>
<proteinExistence type="predicted"/>